<dbReference type="Gene3D" id="2.60.40.10">
    <property type="entry name" value="Immunoglobulins"/>
    <property type="match status" value="1"/>
</dbReference>
<dbReference type="InterPro" id="IPR008979">
    <property type="entry name" value="Galactose-bd-like_sf"/>
</dbReference>
<keyword evidence="10" id="KW-1185">Reference proteome</keyword>
<evidence type="ECO:0000259" key="8">
    <source>
        <dbReference type="Pfam" id="PF02837"/>
    </source>
</evidence>
<reference evidence="9 10" key="1">
    <citation type="submission" date="2020-05" db="EMBL/GenBank/DDBJ databases">
        <title>Identification and distribution of gene clusters putatively required for synthesis of sphingolipid metabolism inhibitors in phylogenetically diverse species of the filamentous fungus Fusarium.</title>
        <authorList>
            <person name="Kim H.-S."/>
            <person name="Busman M."/>
            <person name="Brown D.W."/>
            <person name="Divon H."/>
            <person name="Uhlig S."/>
            <person name="Proctor R.H."/>
        </authorList>
    </citation>
    <scope>NUCLEOTIDE SEQUENCE [LARGE SCALE GENOMIC DNA]</scope>
    <source>
        <strain evidence="9 10">NRRL 66235</strain>
    </source>
</reference>
<dbReference type="InterPro" id="IPR006104">
    <property type="entry name" value="Glyco_hydro_2_N"/>
</dbReference>
<dbReference type="GO" id="GO:0004553">
    <property type="term" value="F:hydrolase activity, hydrolyzing O-glycosyl compounds"/>
    <property type="evidence" value="ECO:0007669"/>
    <property type="project" value="InterPro"/>
</dbReference>
<dbReference type="Proteomes" id="UP000544331">
    <property type="component" value="Unassembled WGS sequence"/>
</dbReference>
<comment type="caution">
    <text evidence="9">The sequence shown here is derived from an EMBL/GenBank/DDBJ whole genome shotgun (WGS) entry which is preliminary data.</text>
</comment>
<evidence type="ECO:0000256" key="4">
    <source>
        <dbReference type="SAM" id="MobiDB-lite"/>
    </source>
</evidence>
<feature type="region of interest" description="Disordered" evidence="4">
    <location>
        <begin position="681"/>
        <end position="702"/>
    </location>
</feature>
<proteinExistence type="inferred from homology"/>
<evidence type="ECO:0000259" key="7">
    <source>
        <dbReference type="Pfam" id="PF02836"/>
    </source>
</evidence>
<evidence type="ECO:0000313" key="9">
    <source>
        <dbReference type="EMBL" id="KAF5708761.1"/>
    </source>
</evidence>
<evidence type="ECO:0000313" key="10">
    <source>
        <dbReference type="Proteomes" id="UP000544331"/>
    </source>
</evidence>
<evidence type="ECO:0000256" key="1">
    <source>
        <dbReference type="ARBA" id="ARBA00007401"/>
    </source>
</evidence>
<dbReference type="InterPro" id="IPR006102">
    <property type="entry name" value="Ig-like_GH2"/>
</dbReference>
<dbReference type="PANTHER" id="PTHR42732">
    <property type="entry name" value="BETA-GALACTOSIDASE"/>
    <property type="match status" value="1"/>
</dbReference>
<dbReference type="InterPro" id="IPR013783">
    <property type="entry name" value="Ig-like_fold"/>
</dbReference>
<dbReference type="Gene3D" id="2.60.120.260">
    <property type="entry name" value="Galactose-binding domain-like"/>
    <property type="match status" value="1"/>
</dbReference>
<name>A0A8H6D8X5_9HYPO</name>
<dbReference type="Pfam" id="PF02837">
    <property type="entry name" value="Glyco_hydro_2_N"/>
    <property type="match status" value="1"/>
</dbReference>
<dbReference type="AlphaFoldDB" id="A0A8H6D8X5"/>
<dbReference type="GO" id="GO:0005975">
    <property type="term" value="P:carbohydrate metabolic process"/>
    <property type="evidence" value="ECO:0007669"/>
    <property type="project" value="InterPro"/>
</dbReference>
<keyword evidence="5" id="KW-0732">Signal</keyword>
<dbReference type="Gene3D" id="3.20.20.80">
    <property type="entry name" value="Glycosidases"/>
    <property type="match status" value="1"/>
</dbReference>
<dbReference type="Pfam" id="PF02836">
    <property type="entry name" value="Glyco_hydro_2_C"/>
    <property type="match status" value="1"/>
</dbReference>
<feature type="domain" description="Glycoside hydrolase family 2 immunoglobulin-like beta-sandwich" evidence="6">
    <location>
        <begin position="219"/>
        <end position="305"/>
    </location>
</feature>
<evidence type="ECO:0000256" key="5">
    <source>
        <dbReference type="SAM" id="SignalP"/>
    </source>
</evidence>
<sequence length="801" mass="90337">MFWSSLVPITGLCSLFLDIASAQTKYEVQKPPLDTDWTYKVGTNPWPEHPRPQLKRDAWKSLNGIWTWSGDGDLSNPPKEGPLDREVLVPACIESALSGLQILDQREFWYQRSFDVSDDWKNQTVLLHFEAVDYNSTVFVNGKEKTTHIGGYDRFTVDVTEDIKFGESNELLVFVNDPTDGQVIPIGKQTLRPSHIFYRSCSGIWQQVWLEAVPKDYITDLDLTAGADGEVTVTVHTSQESGKSAKVVIEDSDGTSLASHEGTTDEEFTFTAKSPKLWWPDSPTLYNITVTLDNGDKVQSYTGFRTISKGKVENVTRPLLNGEFVFQFGTLDQGFWPDGLYTPPNREAMISDLKLLRKFGFNMVRKHIKYEPHLFYQACDELGLLVIQDMPSLPADGNRKPNDAEQAEFQRQFEILVKQHKSYTSIVTWVIYNEGWGQRDGSPEKSLTELLQKLDKSRLINSISGWNDHGFGDFHDNHNYASPQCGTPFYSQPKTPYDPERIGIAGEYGGIGHNVSIDHLWNVKQAIDSIPETYEINKDLDSYNYRSGVLFRDIREQTQRFACSGAVYTQTSDVEGEVNGLITYDRRFVRPDVEKWQSEIASVYKAAVSRGGPNTVCQRCQGLIALNKSQCGLVNKVAAILLATGCLLGHVTCFQASPPSYPSDLEQNLHITNQSYKALSFKDPTMSSDNHNEKSTAGNESKTQDLSLLPIWLTFNLASNPGTEEEWQIVDKEDTRHDGLGKDEKKEVAQEKSSDNSEKSAAEEKRELAKTRWEGMQPQRGGVYPDREVKVPSYPQFTGNW</sequence>
<keyword evidence="3" id="KW-0326">Glycosidase</keyword>
<dbReference type="SUPFAM" id="SSF51445">
    <property type="entry name" value="(Trans)glycosidases"/>
    <property type="match status" value="1"/>
</dbReference>
<dbReference type="SUPFAM" id="SSF49303">
    <property type="entry name" value="beta-Galactosidase/glucuronidase domain"/>
    <property type="match status" value="1"/>
</dbReference>
<dbReference type="PANTHER" id="PTHR42732:SF2">
    <property type="entry name" value="BETA-MANNOSIDASE"/>
    <property type="match status" value="1"/>
</dbReference>
<organism evidence="9 10">
    <name type="scientific">Fusarium mundagurra</name>
    <dbReference type="NCBI Taxonomy" id="1567541"/>
    <lineage>
        <taxon>Eukaryota</taxon>
        <taxon>Fungi</taxon>
        <taxon>Dikarya</taxon>
        <taxon>Ascomycota</taxon>
        <taxon>Pezizomycotina</taxon>
        <taxon>Sordariomycetes</taxon>
        <taxon>Hypocreomycetidae</taxon>
        <taxon>Hypocreales</taxon>
        <taxon>Nectriaceae</taxon>
        <taxon>Fusarium</taxon>
        <taxon>Fusarium fujikuroi species complex</taxon>
    </lineage>
</organism>
<feature type="chain" id="PRO_5034704344" evidence="5">
    <location>
        <begin position="23"/>
        <end position="801"/>
    </location>
</feature>
<feature type="region of interest" description="Disordered" evidence="4">
    <location>
        <begin position="725"/>
        <end position="801"/>
    </location>
</feature>
<evidence type="ECO:0000259" key="6">
    <source>
        <dbReference type="Pfam" id="PF00703"/>
    </source>
</evidence>
<comment type="similarity">
    <text evidence="1">Belongs to the glycosyl hydrolase 2 family.</text>
</comment>
<evidence type="ECO:0000256" key="3">
    <source>
        <dbReference type="ARBA" id="ARBA00023295"/>
    </source>
</evidence>
<dbReference type="EMBL" id="JAAOAN010000378">
    <property type="protein sequence ID" value="KAF5708761.1"/>
    <property type="molecule type" value="Genomic_DNA"/>
</dbReference>
<feature type="compositionally biased region" description="Polar residues" evidence="4">
    <location>
        <begin position="685"/>
        <end position="702"/>
    </location>
</feature>
<protein>
    <submittedName>
        <fullName evidence="9">Beta-galactosidase</fullName>
    </submittedName>
</protein>
<dbReference type="Pfam" id="PF00703">
    <property type="entry name" value="Glyco_hydro_2"/>
    <property type="match status" value="1"/>
</dbReference>
<dbReference type="InterPro" id="IPR006103">
    <property type="entry name" value="Glyco_hydro_2_cat"/>
</dbReference>
<feature type="signal peptide" evidence="5">
    <location>
        <begin position="1"/>
        <end position="22"/>
    </location>
</feature>
<feature type="compositionally biased region" description="Basic and acidic residues" evidence="4">
    <location>
        <begin position="729"/>
        <end position="773"/>
    </location>
</feature>
<feature type="domain" description="Glycosyl hydrolases family 2 sugar binding" evidence="8">
    <location>
        <begin position="107"/>
        <end position="210"/>
    </location>
</feature>
<keyword evidence="2" id="KW-0378">Hydrolase</keyword>
<dbReference type="SUPFAM" id="SSF49785">
    <property type="entry name" value="Galactose-binding domain-like"/>
    <property type="match status" value="1"/>
</dbReference>
<dbReference type="InterPro" id="IPR051913">
    <property type="entry name" value="GH2_Domain-Containing"/>
</dbReference>
<dbReference type="OrthoDB" id="408320at2759"/>
<dbReference type="InterPro" id="IPR036156">
    <property type="entry name" value="Beta-gal/glucu_dom_sf"/>
</dbReference>
<evidence type="ECO:0000256" key="2">
    <source>
        <dbReference type="ARBA" id="ARBA00022801"/>
    </source>
</evidence>
<gene>
    <name evidence="9" type="ORF">FMUND_10436</name>
</gene>
<accession>A0A8H6D8X5</accession>
<feature type="domain" description="Glycoside hydrolase family 2 catalytic" evidence="7">
    <location>
        <begin position="347"/>
        <end position="472"/>
    </location>
</feature>
<dbReference type="InterPro" id="IPR017853">
    <property type="entry name" value="GH"/>
</dbReference>